<protein>
    <recommendedName>
        <fullName evidence="2">DUF6534 domain-containing protein</fullName>
    </recommendedName>
</protein>
<feature type="transmembrane region" description="Helical" evidence="1">
    <location>
        <begin position="199"/>
        <end position="220"/>
    </location>
</feature>
<feature type="transmembrane region" description="Helical" evidence="1">
    <location>
        <begin position="232"/>
        <end position="252"/>
    </location>
</feature>
<gene>
    <name evidence="3" type="ORF">DAEQUDRAFT_701087</name>
</gene>
<dbReference type="STRING" id="1314783.A0A165UHN7"/>
<dbReference type="Pfam" id="PF20152">
    <property type="entry name" value="DUF6534"/>
    <property type="match status" value="1"/>
</dbReference>
<evidence type="ECO:0000313" key="3">
    <source>
        <dbReference type="EMBL" id="KZT74917.1"/>
    </source>
</evidence>
<evidence type="ECO:0000256" key="1">
    <source>
        <dbReference type="SAM" id="Phobius"/>
    </source>
</evidence>
<evidence type="ECO:0000259" key="2">
    <source>
        <dbReference type="Pfam" id="PF20152"/>
    </source>
</evidence>
<sequence length="367" mass="40705">MDSARLEAIKSTKHSASPVRERNVVDIVLSRCSLRLLLTLVCANELRLQCQKLVADAAISVSKMQATPRHTLRGGIVTDMVSDTSLLGILIPYINCLTDSPTGREATMTESNLHLNATIGCVFAGTLFATLFYGCTCGQGLYYVSEYPDDQKMVKALVLILWGLDTTTTVTDSMLMWDYVVRGHQTPATLATMPAIGSLHHLFSGTTIYIVQMYYVFTIWKLMYSKWWRGVLTGFLSILSLTTYGLAIVIVYLSLHDPTIDGVYTMTRLESIVQPTISCVTDVCITISLSLLLRSRRIRATVMTDTLLRKLMVYAINRGVLTALVQSLQVILYASSSTSVFWWALFYFPGCKGPVHDSASKIYLTLA</sequence>
<keyword evidence="1" id="KW-0812">Transmembrane</keyword>
<dbReference type="AlphaFoldDB" id="A0A165UHN7"/>
<accession>A0A165UHN7</accession>
<dbReference type="PANTHER" id="PTHR40465">
    <property type="entry name" value="CHROMOSOME 1, WHOLE GENOME SHOTGUN SEQUENCE"/>
    <property type="match status" value="1"/>
</dbReference>
<name>A0A165UHN7_9APHY</name>
<keyword evidence="4" id="KW-1185">Reference proteome</keyword>
<keyword evidence="1" id="KW-0472">Membrane</keyword>
<proteinExistence type="predicted"/>
<keyword evidence="1" id="KW-1133">Transmembrane helix</keyword>
<organism evidence="3 4">
    <name type="scientific">Daedalea quercina L-15889</name>
    <dbReference type="NCBI Taxonomy" id="1314783"/>
    <lineage>
        <taxon>Eukaryota</taxon>
        <taxon>Fungi</taxon>
        <taxon>Dikarya</taxon>
        <taxon>Basidiomycota</taxon>
        <taxon>Agaricomycotina</taxon>
        <taxon>Agaricomycetes</taxon>
        <taxon>Polyporales</taxon>
        <taxon>Fomitopsis</taxon>
    </lineage>
</organism>
<reference evidence="3 4" key="1">
    <citation type="journal article" date="2016" name="Mol. Biol. Evol.">
        <title>Comparative Genomics of Early-Diverging Mushroom-Forming Fungi Provides Insights into the Origins of Lignocellulose Decay Capabilities.</title>
        <authorList>
            <person name="Nagy L.G."/>
            <person name="Riley R."/>
            <person name="Tritt A."/>
            <person name="Adam C."/>
            <person name="Daum C."/>
            <person name="Floudas D."/>
            <person name="Sun H."/>
            <person name="Yadav J.S."/>
            <person name="Pangilinan J."/>
            <person name="Larsson K.H."/>
            <person name="Matsuura K."/>
            <person name="Barry K."/>
            <person name="Labutti K."/>
            <person name="Kuo R."/>
            <person name="Ohm R.A."/>
            <person name="Bhattacharya S.S."/>
            <person name="Shirouzu T."/>
            <person name="Yoshinaga Y."/>
            <person name="Martin F.M."/>
            <person name="Grigoriev I.V."/>
            <person name="Hibbett D.S."/>
        </authorList>
    </citation>
    <scope>NUCLEOTIDE SEQUENCE [LARGE SCALE GENOMIC DNA]</scope>
    <source>
        <strain evidence="3 4">L-15889</strain>
    </source>
</reference>
<dbReference type="PANTHER" id="PTHR40465:SF1">
    <property type="entry name" value="DUF6534 DOMAIN-CONTAINING PROTEIN"/>
    <property type="match status" value="1"/>
</dbReference>
<dbReference type="OrthoDB" id="2797442at2759"/>
<feature type="domain" description="DUF6534" evidence="2">
    <location>
        <begin position="278"/>
        <end position="351"/>
    </location>
</feature>
<feature type="transmembrane region" description="Helical" evidence="1">
    <location>
        <begin position="272"/>
        <end position="293"/>
    </location>
</feature>
<dbReference type="EMBL" id="KV429032">
    <property type="protein sequence ID" value="KZT74917.1"/>
    <property type="molecule type" value="Genomic_DNA"/>
</dbReference>
<evidence type="ECO:0000313" key="4">
    <source>
        <dbReference type="Proteomes" id="UP000076727"/>
    </source>
</evidence>
<dbReference type="InterPro" id="IPR045339">
    <property type="entry name" value="DUF6534"/>
</dbReference>
<feature type="transmembrane region" description="Helical" evidence="1">
    <location>
        <begin position="114"/>
        <end position="135"/>
    </location>
</feature>
<dbReference type="Proteomes" id="UP000076727">
    <property type="component" value="Unassembled WGS sequence"/>
</dbReference>
<feature type="transmembrane region" description="Helical" evidence="1">
    <location>
        <begin position="314"/>
        <end position="334"/>
    </location>
</feature>